<sequence>MNFGADEQQQTLLETTVVLGINLPVDSILGVVELKRKNCCSSVKQNFTQRHIATSANVWLHAILPKYCKGPPNRSSTQTTLAGFLIQQMDLVILNRIASGICFPTVKMHNNKNAQK</sequence>
<name>A0A0V0ZAT1_9BILA</name>
<reference evidence="1 2" key="1">
    <citation type="submission" date="2015-01" db="EMBL/GenBank/DDBJ databases">
        <title>Evolution of Trichinella species and genotypes.</title>
        <authorList>
            <person name="Korhonen P.K."/>
            <person name="Edoardo P."/>
            <person name="Giuseppe L.R."/>
            <person name="Gasser R.B."/>
        </authorList>
    </citation>
    <scope>NUCLEOTIDE SEQUENCE [LARGE SCALE GENOMIC DNA]</scope>
    <source>
        <strain evidence="1">ISS2496</strain>
    </source>
</reference>
<comment type="caution">
    <text evidence="1">The sequence shown here is derived from an EMBL/GenBank/DDBJ whole genome shotgun (WGS) entry which is preliminary data.</text>
</comment>
<dbReference type="Proteomes" id="UP000054783">
    <property type="component" value="Unassembled WGS sequence"/>
</dbReference>
<organism evidence="1 2">
    <name type="scientific">Trichinella patagoniensis</name>
    <dbReference type="NCBI Taxonomy" id="990121"/>
    <lineage>
        <taxon>Eukaryota</taxon>
        <taxon>Metazoa</taxon>
        <taxon>Ecdysozoa</taxon>
        <taxon>Nematoda</taxon>
        <taxon>Enoplea</taxon>
        <taxon>Dorylaimia</taxon>
        <taxon>Trichinellida</taxon>
        <taxon>Trichinellidae</taxon>
        <taxon>Trichinella</taxon>
    </lineage>
</organism>
<protein>
    <submittedName>
        <fullName evidence="1">Uncharacterized protein</fullName>
    </submittedName>
</protein>
<accession>A0A0V0ZAT1</accession>
<proteinExistence type="predicted"/>
<dbReference type="AlphaFoldDB" id="A0A0V0ZAT1"/>
<dbReference type="EMBL" id="JYDQ01000266">
    <property type="protein sequence ID" value="KRY09616.1"/>
    <property type="molecule type" value="Genomic_DNA"/>
</dbReference>
<keyword evidence="2" id="KW-1185">Reference proteome</keyword>
<evidence type="ECO:0000313" key="1">
    <source>
        <dbReference type="EMBL" id="KRY09616.1"/>
    </source>
</evidence>
<evidence type="ECO:0000313" key="2">
    <source>
        <dbReference type="Proteomes" id="UP000054783"/>
    </source>
</evidence>
<gene>
    <name evidence="1" type="ORF">T12_4151</name>
</gene>